<name>A0ABU7GR67_9PSED</name>
<protein>
    <submittedName>
        <fullName evidence="1">Uncharacterized protein</fullName>
    </submittedName>
</protein>
<dbReference type="EMBL" id="JAZDQQ010000012">
    <property type="protein sequence ID" value="MEE1881508.1"/>
    <property type="molecule type" value="Genomic_DNA"/>
</dbReference>
<dbReference type="Proteomes" id="UP001329505">
    <property type="component" value="Unassembled WGS sequence"/>
</dbReference>
<dbReference type="Pfam" id="PF26207">
    <property type="entry name" value="Phage_phiTE_015"/>
    <property type="match status" value="1"/>
</dbReference>
<accession>A0ABU7GR67</accession>
<proteinExistence type="predicted"/>
<gene>
    <name evidence="1" type="ORF">V0R55_15175</name>
</gene>
<dbReference type="RefSeq" id="WP_330126223.1">
    <property type="nucleotide sequence ID" value="NZ_JAZDQQ010000012.1"/>
</dbReference>
<keyword evidence="2" id="KW-1185">Reference proteome</keyword>
<dbReference type="InterPro" id="IPR058601">
    <property type="entry name" value="Phage_phiTE_015-like"/>
</dbReference>
<reference evidence="1 2" key="1">
    <citation type="submission" date="2024-01" db="EMBL/GenBank/DDBJ databases">
        <title>Unpublished Manusciprt.</title>
        <authorList>
            <person name="Duman M."/>
            <person name="Valdes E.G."/>
            <person name="Ajmi N."/>
            <person name="Altun S."/>
            <person name="Saticioglu I.B."/>
        </authorList>
    </citation>
    <scope>NUCLEOTIDE SEQUENCE [LARGE SCALE GENOMIC DNA]</scope>
    <source>
        <strain evidence="1 2">139P</strain>
    </source>
</reference>
<organism evidence="1 2">
    <name type="scientific">Pseudomonas soli</name>
    <dbReference type="NCBI Taxonomy" id="1306993"/>
    <lineage>
        <taxon>Bacteria</taxon>
        <taxon>Pseudomonadati</taxon>
        <taxon>Pseudomonadota</taxon>
        <taxon>Gammaproteobacteria</taxon>
        <taxon>Pseudomonadales</taxon>
        <taxon>Pseudomonadaceae</taxon>
        <taxon>Pseudomonas</taxon>
    </lineage>
</organism>
<evidence type="ECO:0000313" key="2">
    <source>
        <dbReference type="Proteomes" id="UP001329505"/>
    </source>
</evidence>
<evidence type="ECO:0000313" key="1">
    <source>
        <dbReference type="EMBL" id="MEE1881508.1"/>
    </source>
</evidence>
<comment type="caution">
    <text evidence="1">The sequence shown here is derived from an EMBL/GenBank/DDBJ whole genome shotgun (WGS) entry which is preliminary data.</text>
</comment>
<sequence>MSIHDMPDGMKSEFLAAFRAEFGFGEMTATANDDAAAMLKAAAWAWQASRASVVVELPNTECFGEYSQEAASNMRDSCAEAIEEQGLTYKVLP</sequence>